<reference evidence="1 2" key="1">
    <citation type="journal article" date="2018" name="Mol. Biol. Evol.">
        <title>Broad Genomic Sampling Reveals a Smut Pathogenic Ancestry of the Fungal Clade Ustilaginomycotina.</title>
        <authorList>
            <person name="Kijpornyongpan T."/>
            <person name="Mondo S.J."/>
            <person name="Barry K."/>
            <person name="Sandor L."/>
            <person name="Lee J."/>
            <person name="Lipzen A."/>
            <person name="Pangilinan J."/>
            <person name="LaButti K."/>
            <person name="Hainaut M."/>
            <person name="Henrissat B."/>
            <person name="Grigoriev I.V."/>
            <person name="Spatafora J.W."/>
            <person name="Aime M.C."/>
        </authorList>
    </citation>
    <scope>NUCLEOTIDE SEQUENCE [LARGE SCALE GENOMIC DNA]</scope>
    <source>
        <strain evidence="1 2">SA 807</strain>
    </source>
</reference>
<sequence length="1113" mass="120917">MEGQLIQAVEIASNPQLNPDPQLKSQALSFLEHVKSIPHENWSVGWAVWSARDDSGSSPKYSQNARMFGLILVDEFLNKGVSNCADPAGAIASLQEAAVNYIEAEYVQGTGDQSISFLKNKFAQVLSALLLQTYNLPPPFTLLPTLLATARRHPSASPATAGSSSQPPLNPLTSDLLLRVLHDLSVTLGSDATLRAVRSKERLQRDAAVRDEIRASHAASIAETVWRMVEEGATRVNQGPQADGAHQGAGLRQMTFKDAVELTGAATKVIEDYVSWIDIGLVVTNETVPILFNLLHHSIPSLRTAAADALLGIISKGMKPADKLSLAQALNLTEVITSLEARTRTSSAADGKGKANGAGSGDDSDENVEFREHLAKLTNGLVLELCKILEEVAAEDSTRSAADAMLTATLPLALCFLSDEFDETSEQMLSGINVVLSLYKKAKRRTGAVLSPARSGFLANLISVVLQKMKFDSEAEWSGASFGAADDDEDSEDEDAAKFIELRRNLQTVIGAIAAIDGQLFSSTVHSLVIQTFSAFEASAAGSGPQLEWQQVELALNVVHFYGDVLVSALATPKTGLSPGAFVQLPDESSKARNAKLSSEYLAGLPLNNLGEVVQQLVKSNVSAYPHPAVQLQFFECLIRYSAFFATRTGCVSDALMAFLDWRGLHHDKVGVRKRVNYLFYRFIKDLRTNSAIPADFVQKLLEGMQDVLVVRAELPEVAADEDPLEKATAPAGYFDSQLYLFETSGLLVSLLNTSADSQVMLLKAIANPLMEQQQQSVQAFAGNSADLRLVLQVHHLMLALSSLAKGFPDLNANSAEPEPQWVGVFKSVTEQILMSLSALNRFSIIREAARGAFARIVTTIGKAALPYIPGLIDGLLNEVSSQELIDFINFLGLVVNKFKENVKPIMDELFLVLVNRIFVFLNQSVSGTDDAVQRTELQRAYINLISSMVGSNMEGVFISEKNRGQLETLLQSIVFYSSNSDPMCQKSAVSILHRLVSVWGDASASASSAALPGFERFIYENLVGLIFEAPTKESFDPRDAQCQMVLGEIATLAKTIYQKRGEESVEYLANVYLPGINCPPDLAQDFTNNLKTLEAKPFKKYLENFIARSRGG</sequence>
<evidence type="ECO:0000313" key="2">
    <source>
        <dbReference type="Proteomes" id="UP000245626"/>
    </source>
</evidence>
<dbReference type="Proteomes" id="UP000245626">
    <property type="component" value="Unassembled WGS sequence"/>
</dbReference>
<gene>
    <name evidence="1" type="ORF">IE53DRAFT_366532</name>
</gene>
<dbReference type="EMBL" id="KZ819736">
    <property type="protein sequence ID" value="PWN53205.1"/>
    <property type="molecule type" value="Genomic_DNA"/>
</dbReference>
<evidence type="ECO:0000313" key="1">
    <source>
        <dbReference type="EMBL" id="PWN53205.1"/>
    </source>
</evidence>
<name>A0ACD0P5A3_9BASI</name>
<keyword evidence="2" id="KW-1185">Reference proteome</keyword>
<protein>
    <submittedName>
        <fullName evidence="1">Uncharacterized protein</fullName>
    </submittedName>
</protein>
<accession>A0ACD0P5A3</accession>
<organism evidence="1 2">
    <name type="scientific">Violaceomyces palustris</name>
    <dbReference type="NCBI Taxonomy" id="1673888"/>
    <lineage>
        <taxon>Eukaryota</taxon>
        <taxon>Fungi</taxon>
        <taxon>Dikarya</taxon>
        <taxon>Basidiomycota</taxon>
        <taxon>Ustilaginomycotina</taxon>
        <taxon>Ustilaginomycetes</taxon>
        <taxon>Violaceomycetales</taxon>
        <taxon>Violaceomycetaceae</taxon>
        <taxon>Violaceomyces</taxon>
    </lineage>
</organism>
<proteinExistence type="predicted"/>